<dbReference type="eggNOG" id="COG3706">
    <property type="taxonomic scope" value="Bacteria"/>
</dbReference>
<dbReference type="eggNOG" id="COG3290">
    <property type="taxonomic scope" value="Bacteria"/>
</dbReference>
<dbReference type="NCBIfam" id="TIGR00229">
    <property type="entry name" value="sensory_box"/>
    <property type="match status" value="2"/>
</dbReference>
<dbReference type="InterPro" id="IPR001610">
    <property type="entry name" value="PAC"/>
</dbReference>
<protein>
    <submittedName>
        <fullName evidence="4">Diguanylate cyclase with PAS/PAC sensor</fullName>
    </submittedName>
</protein>
<keyword evidence="5" id="KW-1185">Reference proteome</keyword>
<dbReference type="RefSeq" id="WP_011465289.1">
    <property type="nucleotide sequence ID" value="NC_007908.1"/>
</dbReference>
<evidence type="ECO:0000313" key="5">
    <source>
        <dbReference type="Proteomes" id="UP000008332"/>
    </source>
</evidence>
<dbReference type="KEGG" id="rfr:Rfer_3012"/>
<dbReference type="SMART" id="SM00086">
    <property type="entry name" value="PAC"/>
    <property type="match status" value="1"/>
</dbReference>
<name>Q21U30_ALBFT</name>
<dbReference type="InterPro" id="IPR000700">
    <property type="entry name" value="PAS-assoc_C"/>
</dbReference>
<dbReference type="PROSITE" id="PS50887">
    <property type="entry name" value="GGDEF"/>
    <property type="match status" value="1"/>
</dbReference>
<dbReference type="InterPro" id="IPR013655">
    <property type="entry name" value="PAS_fold_3"/>
</dbReference>
<dbReference type="InterPro" id="IPR043128">
    <property type="entry name" value="Rev_trsase/Diguanyl_cyclase"/>
</dbReference>
<dbReference type="SUPFAM" id="SSF55785">
    <property type="entry name" value="PYP-like sensor domain (PAS domain)"/>
    <property type="match status" value="3"/>
</dbReference>
<dbReference type="AlphaFoldDB" id="Q21U30"/>
<sequence length="619" mass="68321">MGFRRNPLSMDELRELARKRFLGRTASSAKALSVAEAQRLFEELEIHQIELELQNEHLNTTRMQLESALTQSNEFNDFAPVGIFSLDAAGTITKLNLAGASLLGRERARLLGSRLGLFVADVDRPQFNALLAQATNSGDVQSSELTFSNKGPLVSHVQIKVAGLGPAQGWQIILVDITERRLAEEQLRASEERWKLALEAAGDGVWDWNVVTGEQIFSRRFEQLYGFAEKEYGHHLDDWVSRIHPDDKDRVISEHQACLSGKTASTFIEFRGQCKDGSWKWVLSRGAVVSRNAHGNAQRMIGTHVDISKQKMTEEALRVASHFQQAVFDSLAAHIAVLDQAGTVMQTNAAWRQYTVDSGFAARPCCQEGSYLKILGCLTEQDPQTVQAAQAGITAVLAGELPYFQLVQPFFTPLDKRWFSLKVTPVHDGEERLVVSHEDVTQIKTAELNSLTLANRDTLTGALSRRNFFNLAEQEVVRSIRYALPLMVLMLDLDHFKVINDRYGHAAGDVILQKFVQNVTGVLRESDLIGRIGGEEFAVLLPNTPLEGGRALAQRIVERVRADPVQVNGHLIAYTVSIGAGCLSSETSFAALLSLADAALYRAKDGGRDRLEVGPAGAP</sequence>
<dbReference type="InterPro" id="IPR052155">
    <property type="entry name" value="Biofilm_reg_signaling"/>
</dbReference>
<dbReference type="NCBIfam" id="TIGR00254">
    <property type="entry name" value="GGDEF"/>
    <property type="match status" value="1"/>
</dbReference>
<dbReference type="Gene3D" id="3.30.450.20">
    <property type="entry name" value="PAS domain"/>
    <property type="match status" value="3"/>
</dbReference>
<dbReference type="PANTHER" id="PTHR44757:SF2">
    <property type="entry name" value="BIOFILM ARCHITECTURE MAINTENANCE PROTEIN MBAA"/>
    <property type="match status" value="1"/>
</dbReference>
<evidence type="ECO:0000313" key="4">
    <source>
        <dbReference type="EMBL" id="ABD70723.1"/>
    </source>
</evidence>
<evidence type="ECO:0000259" key="1">
    <source>
        <dbReference type="PROSITE" id="PS50112"/>
    </source>
</evidence>
<dbReference type="CDD" id="cd01949">
    <property type="entry name" value="GGDEF"/>
    <property type="match status" value="1"/>
</dbReference>
<gene>
    <name evidence="4" type="ordered locus">Rfer_3012</name>
</gene>
<dbReference type="EMBL" id="CP000267">
    <property type="protein sequence ID" value="ABD70723.1"/>
    <property type="molecule type" value="Genomic_DNA"/>
</dbReference>
<dbReference type="STRING" id="338969.Rfer_3012"/>
<evidence type="ECO:0000259" key="2">
    <source>
        <dbReference type="PROSITE" id="PS50113"/>
    </source>
</evidence>
<dbReference type="PROSITE" id="PS50113">
    <property type="entry name" value="PAC"/>
    <property type="match status" value="1"/>
</dbReference>
<dbReference type="Pfam" id="PF00990">
    <property type="entry name" value="GGDEF"/>
    <property type="match status" value="1"/>
</dbReference>
<accession>Q21U30</accession>
<dbReference type="Pfam" id="PF08447">
    <property type="entry name" value="PAS_3"/>
    <property type="match status" value="1"/>
</dbReference>
<dbReference type="Proteomes" id="UP000008332">
    <property type="component" value="Chromosome"/>
</dbReference>
<dbReference type="SMART" id="SM00267">
    <property type="entry name" value="GGDEF"/>
    <property type="match status" value="1"/>
</dbReference>
<dbReference type="Gene3D" id="3.30.70.270">
    <property type="match status" value="1"/>
</dbReference>
<organism evidence="4 5">
    <name type="scientific">Albidiferax ferrireducens (strain ATCC BAA-621 / DSM 15236 / T118)</name>
    <name type="common">Rhodoferax ferrireducens</name>
    <dbReference type="NCBI Taxonomy" id="338969"/>
    <lineage>
        <taxon>Bacteria</taxon>
        <taxon>Pseudomonadati</taxon>
        <taxon>Pseudomonadota</taxon>
        <taxon>Betaproteobacteria</taxon>
        <taxon>Burkholderiales</taxon>
        <taxon>Comamonadaceae</taxon>
        <taxon>Rhodoferax</taxon>
    </lineage>
</organism>
<dbReference type="InterPro" id="IPR000160">
    <property type="entry name" value="GGDEF_dom"/>
</dbReference>
<dbReference type="PROSITE" id="PS50112">
    <property type="entry name" value="PAS"/>
    <property type="match status" value="1"/>
</dbReference>
<dbReference type="FunFam" id="3.30.70.270:FF:000001">
    <property type="entry name" value="Diguanylate cyclase domain protein"/>
    <property type="match status" value="1"/>
</dbReference>
<dbReference type="InterPro" id="IPR035965">
    <property type="entry name" value="PAS-like_dom_sf"/>
</dbReference>
<dbReference type="InterPro" id="IPR013656">
    <property type="entry name" value="PAS_4"/>
</dbReference>
<dbReference type="InterPro" id="IPR000014">
    <property type="entry name" value="PAS"/>
</dbReference>
<dbReference type="PANTHER" id="PTHR44757">
    <property type="entry name" value="DIGUANYLATE CYCLASE DGCP"/>
    <property type="match status" value="1"/>
</dbReference>
<dbReference type="Pfam" id="PF08448">
    <property type="entry name" value="PAS_4"/>
    <property type="match status" value="2"/>
</dbReference>
<dbReference type="SMART" id="SM00091">
    <property type="entry name" value="PAS"/>
    <property type="match status" value="3"/>
</dbReference>
<reference evidence="5" key="1">
    <citation type="submission" date="2006-02" db="EMBL/GenBank/DDBJ databases">
        <title>Complete sequence of chromosome of Rhodoferax ferrireducens DSM 15236.</title>
        <authorList>
            <person name="Copeland A."/>
            <person name="Lucas S."/>
            <person name="Lapidus A."/>
            <person name="Barry K."/>
            <person name="Detter J.C."/>
            <person name="Glavina del Rio T."/>
            <person name="Hammon N."/>
            <person name="Israni S."/>
            <person name="Pitluck S."/>
            <person name="Brettin T."/>
            <person name="Bruce D."/>
            <person name="Han C."/>
            <person name="Tapia R."/>
            <person name="Gilna P."/>
            <person name="Kiss H."/>
            <person name="Schmutz J."/>
            <person name="Larimer F."/>
            <person name="Land M."/>
            <person name="Kyrpides N."/>
            <person name="Ivanova N."/>
            <person name="Richardson P."/>
        </authorList>
    </citation>
    <scope>NUCLEOTIDE SEQUENCE [LARGE SCALE GENOMIC DNA]</scope>
    <source>
        <strain evidence="5">ATCC BAA-621 / DSM 15236 / T118</strain>
    </source>
</reference>
<evidence type="ECO:0000259" key="3">
    <source>
        <dbReference type="PROSITE" id="PS50887"/>
    </source>
</evidence>
<dbReference type="InterPro" id="IPR029787">
    <property type="entry name" value="Nucleotide_cyclase"/>
</dbReference>
<dbReference type="HOGENOM" id="CLU_441363_0_0_4"/>
<feature type="domain" description="PAC" evidence="2">
    <location>
        <begin position="266"/>
        <end position="319"/>
    </location>
</feature>
<dbReference type="SUPFAM" id="SSF55073">
    <property type="entry name" value="Nucleotide cyclase"/>
    <property type="match status" value="1"/>
</dbReference>
<feature type="domain" description="PAS" evidence="1">
    <location>
        <begin position="83"/>
        <end position="138"/>
    </location>
</feature>
<dbReference type="CDD" id="cd00130">
    <property type="entry name" value="PAS"/>
    <property type="match status" value="2"/>
</dbReference>
<proteinExistence type="predicted"/>
<dbReference type="GO" id="GO:0003824">
    <property type="term" value="F:catalytic activity"/>
    <property type="evidence" value="ECO:0007669"/>
    <property type="project" value="UniProtKB-ARBA"/>
</dbReference>
<feature type="domain" description="GGDEF" evidence="3">
    <location>
        <begin position="484"/>
        <end position="616"/>
    </location>
</feature>